<accession>A0A5C4YDD4</accession>
<organism evidence="3 4">
    <name type="scientific">Campylobacter jejuni</name>
    <dbReference type="NCBI Taxonomy" id="197"/>
    <lineage>
        <taxon>Bacteria</taxon>
        <taxon>Pseudomonadati</taxon>
        <taxon>Campylobacterota</taxon>
        <taxon>Epsilonproteobacteria</taxon>
        <taxon>Campylobacterales</taxon>
        <taxon>Campylobacteraceae</taxon>
        <taxon>Campylobacter</taxon>
    </lineage>
</organism>
<evidence type="ECO:0000313" key="5">
    <source>
        <dbReference type="Proteomes" id="UP000478805"/>
    </source>
</evidence>
<feature type="domain" description="Integrase catalytic" evidence="1">
    <location>
        <begin position="21"/>
        <end position="53"/>
    </location>
</feature>
<evidence type="ECO:0000259" key="1">
    <source>
        <dbReference type="Pfam" id="PF13683"/>
    </source>
</evidence>
<dbReference type="InterPro" id="IPR001584">
    <property type="entry name" value="Integrase_cat-core"/>
</dbReference>
<evidence type="ECO:0000313" key="3">
    <source>
        <dbReference type="EMBL" id="TNO41456.1"/>
    </source>
</evidence>
<proteinExistence type="predicted"/>
<dbReference type="EMBL" id="AANOVI010000001">
    <property type="protein sequence ID" value="EDP8233453.1"/>
    <property type="molecule type" value="Genomic_DNA"/>
</dbReference>
<reference evidence="3 4" key="1">
    <citation type="submission" date="2019-06" db="EMBL/GenBank/DDBJ databases">
        <title>Epidemiology of MDR Campylobacter spp.</title>
        <authorList>
            <person name="Addetia A."/>
            <person name="Greninger A."/>
            <person name="Fang F."/>
        </authorList>
    </citation>
    <scope>NUCLEOTIDE SEQUENCE [LARGE SCALE GENOMIC DNA]</scope>
    <source>
        <strain evidence="3 4">HMC314</strain>
    </source>
</reference>
<dbReference type="Pfam" id="PF13683">
    <property type="entry name" value="rve_3"/>
    <property type="match status" value="1"/>
</dbReference>
<protein>
    <submittedName>
        <fullName evidence="3">Transposase</fullName>
    </submittedName>
</protein>
<gene>
    <name evidence="3" type="ORF">FH034_06340</name>
    <name evidence="2" type="ORF">GSU20_00190</name>
</gene>
<evidence type="ECO:0000313" key="4">
    <source>
        <dbReference type="Proteomes" id="UP000312397"/>
    </source>
</evidence>
<name>A0A5C4YDD4_CAMJU</name>
<dbReference type="InterPro" id="IPR012337">
    <property type="entry name" value="RNaseH-like_sf"/>
</dbReference>
<dbReference type="GO" id="GO:0015074">
    <property type="term" value="P:DNA integration"/>
    <property type="evidence" value="ECO:0007669"/>
    <property type="project" value="InterPro"/>
</dbReference>
<dbReference type="RefSeq" id="WP_061210054.1">
    <property type="nucleotide sequence ID" value="NZ_BCNK01000004.1"/>
</dbReference>
<dbReference type="Proteomes" id="UP000478805">
    <property type="component" value="Unassembled WGS sequence"/>
</dbReference>
<dbReference type="SUPFAM" id="SSF53098">
    <property type="entry name" value="Ribonuclease H-like"/>
    <property type="match status" value="1"/>
</dbReference>
<reference evidence="2 5" key="2">
    <citation type="submission" date="2020-01" db="EMBL/GenBank/DDBJ databases">
        <authorList>
            <consortium name="PulseNet: The National Subtyping Network for Foodborne Disease Surveillance"/>
            <person name="Tarr C.L."/>
            <person name="Trees E."/>
            <person name="Katz L.S."/>
            <person name="Carleton-Romer H.A."/>
            <person name="Stroika S."/>
            <person name="Kucerova Z."/>
            <person name="Roache K.F."/>
            <person name="Sabol A.L."/>
            <person name="Besser J."/>
            <person name="Gerner-Smidt P."/>
        </authorList>
    </citation>
    <scope>NUCLEOTIDE SEQUENCE [LARGE SCALE GENOMIC DNA]</scope>
    <source>
        <strain evidence="2 5">PNUSAC014094</strain>
    </source>
</reference>
<dbReference type="AlphaFoldDB" id="A0A5C4YDD4"/>
<evidence type="ECO:0000313" key="2">
    <source>
        <dbReference type="EMBL" id="EDP8233453.1"/>
    </source>
</evidence>
<sequence length="73" mass="8670">MQTDYLFRGIEGFANYYKDLLFINLKKFNQEMAKWLIAYNTILPHSALNYKTPLQYTLKKIVKSAKCYGRIQV</sequence>
<dbReference type="Proteomes" id="UP000312397">
    <property type="component" value="Unassembled WGS sequence"/>
</dbReference>
<comment type="caution">
    <text evidence="3">The sequence shown here is derived from an EMBL/GenBank/DDBJ whole genome shotgun (WGS) entry which is preliminary data.</text>
</comment>
<dbReference type="EMBL" id="VEVS01000020">
    <property type="protein sequence ID" value="TNO41456.1"/>
    <property type="molecule type" value="Genomic_DNA"/>
</dbReference>